<dbReference type="SUPFAM" id="SSF56349">
    <property type="entry name" value="DNA breaking-rejoining enzymes"/>
    <property type="match status" value="1"/>
</dbReference>
<dbReference type="InterPro" id="IPR011010">
    <property type="entry name" value="DNA_brk_join_enz"/>
</dbReference>
<dbReference type="GO" id="GO:0006310">
    <property type="term" value="P:DNA recombination"/>
    <property type="evidence" value="ECO:0007669"/>
    <property type="project" value="UniProtKB-KW"/>
</dbReference>
<evidence type="ECO:0000256" key="2">
    <source>
        <dbReference type="ARBA" id="ARBA00022908"/>
    </source>
</evidence>
<dbReference type="InterPro" id="IPR013762">
    <property type="entry name" value="Integrase-like_cat_sf"/>
</dbReference>
<gene>
    <name evidence="6" type="primary">intA_5</name>
    <name evidence="6" type="ORF">NCTC8258_02631</name>
</gene>
<dbReference type="InterPro" id="IPR025166">
    <property type="entry name" value="Integrase_DNA_bind_dom"/>
</dbReference>
<dbReference type="Pfam" id="PF13356">
    <property type="entry name" value="Arm-DNA-bind_3"/>
    <property type="match status" value="1"/>
</dbReference>
<dbReference type="AlphaFoldDB" id="A0A379W6U2"/>
<dbReference type="CDD" id="cd00801">
    <property type="entry name" value="INT_P4_C"/>
    <property type="match status" value="1"/>
</dbReference>
<dbReference type="PROSITE" id="PS51898">
    <property type="entry name" value="TYR_RECOMBINASE"/>
    <property type="match status" value="1"/>
</dbReference>
<dbReference type="InterPro" id="IPR002104">
    <property type="entry name" value="Integrase_catalytic"/>
</dbReference>
<evidence type="ECO:0000256" key="4">
    <source>
        <dbReference type="ARBA" id="ARBA00023172"/>
    </source>
</evidence>
<dbReference type="GO" id="GO:0003677">
    <property type="term" value="F:DNA binding"/>
    <property type="evidence" value="ECO:0007669"/>
    <property type="project" value="UniProtKB-KW"/>
</dbReference>
<evidence type="ECO:0000313" key="7">
    <source>
        <dbReference type="Proteomes" id="UP000255509"/>
    </source>
</evidence>
<keyword evidence="4" id="KW-0233">DNA recombination</keyword>
<evidence type="ECO:0000259" key="5">
    <source>
        <dbReference type="PROSITE" id="PS51898"/>
    </source>
</evidence>
<dbReference type="InterPro" id="IPR050808">
    <property type="entry name" value="Phage_Integrase"/>
</dbReference>
<feature type="domain" description="Tyr recombinase" evidence="5">
    <location>
        <begin position="201"/>
        <end position="378"/>
    </location>
</feature>
<sequence length="406" mass="46571">MAISDTKLRSIYGKPYSGPSEITDSDGLGIRITPRGVISFQFRFRWDGKQHRLGLGRYPAITLRDARNIVADLRESVDKGIDPRLMDSINKSKKKPTVRDCLDYWEENYVDKALREKTKALYRSTVIKHMSNAFAGMPVEEIPVRLWVERFTEEERINPRRARQLLVQLRSAIGWCTRRQFISTTELMLLQPKDVGVKSSVGEVTLSYNQLAKIWLAIERSRASTSNRLFHQLLMLYGARNSELRLAIKDEFDREEGIWTVPAEKSKTNRIIRRPIFDAADELLKKAEMTYGNVLFPGPDLKKSMTIAGANRFLGRVEASLGIGEFSAHDFRRTLATRLSEEGVAPHVIEKMLGHELGGVLSVYNKHEWIAEQKIAYELTPKRYSGTSRRFLVNSPIQYPSLHLRF</sequence>
<dbReference type="GO" id="GO:0015074">
    <property type="term" value="P:DNA integration"/>
    <property type="evidence" value="ECO:0007669"/>
    <property type="project" value="UniProtKB-KW"/>
</dbReference>
<name>A0A379W6U2_SALET</name>
<dbReference type="Gene3D" id="1.10.443.10">
    <property type="entry name" value="Intergrase catalytic core"/>
    <property type="match status" value="1"/>
</dbReference>
<accession>A0A379W6U2</accession>
<comment type="similarity">
    <text evidence="1">Belongs to the 'phage' integrase family.</text>
</comment>
<organism evidence="6 7">
    <name type="scientific">Salmonella enterica I</name>
    <dbReference type="NCBI Taxonomy" id="59201"/>
    <lineage>
        <taxon>Bacteria</taxon>
        <taxon>Pseudomonadati</taxon>
        <taxon>Pseudomonadota</taxon>
        <taxon>Gammaproteobacteria</taxon>
        <taxon>Enterobacterales</taxon>
        <taxon>Enterobacteriaceae</taxon>
        <taxon>Salmonella</taxon>
    </lineage>
</organism>
<proteinExistence type="inferred from homology"/>
<keyword evidence="2" id="KW-0229">DNA integration</keyword>
<dbReference type="Pfam" id="PF00589">
    <property type="entry name" value="Phage_integrase"/>
    <property type="match status" value="1"/>
</dbReference>
<protein>
    <submittedName>
        <fullName evidence="6">Phage integrase family protein</fullName>
    </submittedName>
</protein>
<dbReference type="PANTHER" id="PTHR30629:SF2">
    <property type="entry name" value="PROPHAGE INTEGRASE INTS-RELATED"/>
    <property type="match status" value="1"/>
</dbReference>
<evidence type="ECO:0000256" key="1">
    <source>
        <dbReference type="ARBA" id="ARBA00008857"/>
    </source>
</evidence>
<reference evidence="6 7" key="1">
    <citation type="submission" date="2018-06" db="EMBL/GenBank/DDBJ databases">
        <authorList>
            <consortium name="Pathogen Informatics"/>
            <person name="Doyle S."/>
        </authorList>
    </citation>
    <scope>NUCLEOTIDE SEQUENCE [LARGE SCALE GENOMIC DNA]</scope>
    <source>
        <strain evidence="6 7">NCTC8258</strain>
    </source>
</reference>
<dbReference type="EMBL" id="UGXS01000004">
    <property type="protein sequence ID" value="SUH14930.1"/>
    <property type="molecule type" value="Genomic_DNA"/>
</dbReference>
<dbReference type="PANTHER" id="PTHR30629">
    <property type="entry name" value="PROPHAGE INTEGRASE"/>
    <property type="match status" value="1"/>
</dbReference>
<dbReference type="Gene3D" id="3.30.160.390">
    <property type="entry name" value="Integrase, DNA-binding domain"/>
    <property type="match status" value="1"/>
</dbReference>
<dbReference type="Gene3D" id="1.10.150.130">
    <property type="match status" value="1"/>
</dbReference>
<dbReference type="InterPro" id="IPR010998">
    <property type="entry name" value="Integrase_recombinase_N"/>
</dbReference>
<keyword evidence="3" id="KW-0238">DNA-binding</keyword>
<evidence type="ECO:0000256" key="3">
    <source>
        <dbReference type="ARBA" id="ARBA00023125"/>
    </source>
</evidence>
<evidence type="ECO:0000313" key="6">
    <source>
        <dbReference type="EMBL" id="SUH14930.1"/>
    </source>
</evidence>
<dbReference type="Proteomes" id="UP000255509">
    <property type="component" value="Unassembled WGS sequence"/>
</dbReference>
<dbReference type="InterPro" id="IPR038488">
    <property type="entry name" value="Integrase_DNA-bd_sf"/>
</dbReference>